<dbReference type="InterPro" id="IPR008195">
    <property type="entry name" value="Ribosomal_eL34"/>
</dbReference>
<reference evidence="6" key="1">
    <citation type="submission" date="2022-11" db="UniProtKB">
        <authorList>
            <consortium name="EnsemblMetazoa"/>
        </authorList>
    </citation>
    <scope>IDENTIFICATION</scope>
</reference>
<dbReference type="AlphaFoldDB" id="A0A914ADP1"/>
<dbReference type="OMA" id="WMNWILV"/>
<dbReference type="GO" id="GO:0005840">
    <property type="term" value="C:ribosome"/>
    <property type="evidence" value="ECO:0007669"/>
    <property type="project" value="UniProtKB-KW"/>
</dbReference>
<dbReference type="GO" id="GO:1990904">
    <property type="term" value="C:ribonucleoprotein complex"/>
    <property type="evidence" value="ECO:0007669"/>
    <property type="project" value="UniProtKB-KW"/>
</dbReference>
<dbReference type="RefSeq" id="XP_038061927.1">
    <property type="nucleotide sequence ID" value="XM_038205999.1"/>
</dbReference>
<evidence type="ECO:0000313" key="6">
    <source>
        <dbReference type="EnsemblMetazoa" id="XP_038061927.1"/>
    </source>
</evidence>
<evidence type="ECO:0000256" key="1">
    <source>
        <dbReference type="ARBA" id="ARBA00009875"/>
    </source>
</evidence>
<dbReference type="Proteomes" id="UP000887568">
    <property type="component" value="Unplaced"/>
</dbReference>
<dbReference type="OrthoDB" id="277449at2759"/>
<dbReference type="PROSITE" id="PS01145">
    <property type="entry name" value="RIBOSOMAL_L34E"/>
    <property type="match status" value="1"/>
</dbReference>
<evidence type="ECO:0000313" key="7">
    <source>
        <dbReference type="Proteomes" id="UP000887568"/>
    </source>
</evidence>
<evidence type="ECO:0000256" key="2">
    <source>
        <dbReference type="ARBA" id="ARBA00022980"/>
    </source>
</evidence>
<accession>A0A914ADP1</accession>
<dbReference type="Gene3D" id="6.20.340.10">
    <property type="match status" value="1"/>
</dbReference>
<proteinExistence type="inferred from homology"/>
<evidence type="ECO:0000256" key="5">
    <source>
        <dbReference type="ARBA" id="ARBA00035333"/>
    </source>
</evidence>
<dbReference type="Gene3D" id="6.20.370.70">
    <property type="match status" value="1"/>
</dbReference>
<evidence type="ECO:0000256" key="4">
    <source>
        <dbReference type="ARBA" id="ARBA00035227"/>
    </source>
</evidence>
<dbReference type="GO" id="GO:0006412">
    <property type="term" value="P:translation"/>
    <property type="evidence" value="ECO:0007669"/>
    <property type="project" value="InterPro"/>
</dbReference>
<organism evidence="6 7">
    <name type="scientific">Patiria miniata</name>
    <name type="common">Bat star</name>
    <name type="synonym">Asterina miniata</name>
    <dbReference type="NCBI Taxonomy" id="46514"/>
    <lineage>
        <taxon>Eukaryota</taxon>
        <taxon>Metazoa</taxon>
        <taxon>Echinodermata</taxon>
        <taxon>Eleutherozoa</taxon>
        <taxon>Asterozoa</taxon>
        <taxon>Asteroidea</taxon>
        <taxon>Valvatacea</taxon>
        <taxon>Valvatida</taxon>
        <taxon>Asterinidae</taxon>
        <taxon>Patiria</taxon>
    </lineage>
</organism>
<evidence type="ECO:0000256" key="3">
    <source>
        <dbReference type="ARBA" id="ARBA00023274"/>
    </source>
</evidence>
<sequence length="114" mass="13051">MMVQRLHYRRRHTYNTKSNKVKIVKTPGGKLVYHYLKKKPSPARCGDTGVKLLGVIAARPKKLMSVPRPKKRVTRAYGGCLSASAVKQRIIRAFLIEEQKIVRRVLKAQQQAKK</sequence>
<dbReference type="PRINTS" id="PR01250">
    <property type="entry name" value="RIBOSOMALL34"/>
</dbReference>
<dbReference type="Pfam" id="PF01199">
    <property type="entry name" value="Ribosomal_L34e"/>
    <property type="match status" value="1"/>
</dbReference>
<dbReference type="PANTHER" id="PTHR10759">
    <property type="entry name" value="60S RIBOSOMAL PROTEIN L34"/>
    <property type="match status" value="1"/>
</dbReference>
<name>A0A914ADP1_PATMI</name>
<dbReference type="RefSeq" id="XP_038061926.1">
    <property type="nucleotide sequence ID" value="XM_038205998.1"/>
</dbReference>
<dbReference type="GeneID" id="119732474"/>
<dbReference type="GO" id="GO:0003735">
    <property type="term" value="F:structural constituent of ribosome"/>
    <property type="evidence" value="ECO:0007669"/>
    <property type="project" value="InterPro"/>
</dbReference>
<keyword evidence="3" id="KW-0687">Ribonucleoprotein</keyword>
<keyword evidence="2" id="KW-0689">Ribosomal protein</keyword>
<keyword evidence="7" id="KW-1185">Reference proteome</keyword>
<dbReference type="InterPro" id="IPR038562">
    <property type="entry name" value="Ribosomal_eL34_C_sf"/>
</dbReference>
<dbReference type="EnsemblMetazoa" id="XM_038205998.1">
    <property type="protein sequence ID" value="XP_038061926.1"/>
    <property type="gene ID" value="LOC119732474"/>
</dbReference>
<dbReference type="EnsemblMetazoa" id="XM_038205999.1">
    <property type="protein sequence ID" value="XP_038061927.1"/>
    <property type="gene ID" value="LOC119732474"/>
</dbReference>
<dbReference type="InterPro" id="IPR018065">
    <property type="entry name" value="Ribosomal_eL34_CS"/>
</dbReference>
<comment type="similarity">
    <text evidence="1">Belongs to the eukaryotic ribosomal protein eL34 family.</text>
</comment>
<protein>
    <recommendedName>
        <fullName evidence="4">Large ribosomal subunit protein eL34</fullName>
    </recommendedName>
    <alternativeName>
        <fullName evidence="5">60S ribosomal protein L34</fullName>
    </alternativeName>
</protein>